<reference evidence="2 3" key="1">
    <citation type="submission" date="2018-11" db="EMBL/GenBank/DDBJ databases">
        <authorList>
            <consortium name="Pathogen Informatics"/>
        </authorList>
    </citation>
    <scope>NUCLEOTIDE SEQUENCE [LARGE SCALE GENOMIC DNA]</scope>
</reference>
<keyword evidence="3" id="KW-1185">Reference proteome</keyword>
<protein>
    <submittedName>
        <fullName evidence="4">Secreted protein</fullName>
    </submittedName>
</protein>
<gene>
    <name evidence="2" type="ORF">HPBE_LOCUS4418</name>
</gene>
<dbReference type="WBParaSite" id="HPBE_0000441701-mRNA-1">
    <property type="protein sequence ID" value="HPBE_0000441701-mRNA-1"/>
    <property type="gene ID" value="HPBE_0000441701"/>
</dbReference>
<evidence type="ECO:0000313" key="4">
    <source>
        <dbReference type="WBParaSite" id="HPBE_0000441701-mRNA-1"/>
    </source>
</evidence>
<evidence type="ECO:0000313" key="3">
    <source>
        <dbReference type="Proteomes" id="UP000050761"/>
    </source>
</evidence>
<accession>A0A183FDQ7</accession>
<dbReference type="AlphaFoldDB" id="A0A183FDQ7"/>
<organism evidence="3 4">
    <name type="scientific">Heligmosomoides polygyrus</name>
    <name type="common">Parasitic roundworm</name>
    <dbReference type="NCBI Taxonomy" id="6339"/>
    <lineage>
        <taxon>Eukaryota</taxon>
        <taxon>Metazoa</taxon>
        <taxon>Ecdysozoa</taxon>
        <taxon>Nematoda</taxon>
        <taxon>Chromadorea</taxon>
        <taxon>Rhabditida</taxon>
        <taxon>Rhabditina</taxon>
        <taxon>Rhabditomorpha</taxon>
        <taxon>Strongyloidea</taxon>
        <taxon>Heligmosomidae</taxon>
        <taxon>Heligmosomoides</taxon>
    </lineage>
</organism>
<dbReference type="EMBL" id="UZAH01025313">
    <property type="protein sequence ID" value="VDO61186.1"/>
    <property type="molecule type" value="Genomic_DNA"/>
</dbReference>
<name>A0A183FDQ7_HELPZ</name>
<sequence>MYQLLNVLAFIAASIAAQEKCDVYSLVEENNFVFARNHESAYTRWQQHGKKAAAVCCSTRLPPEPVEKWRYQFTCDNGKWQPEMKCGTKV</sequence>
<dbReference type="Proteomes" id="UP000050761">
    <property type="component" value="Unassembled WGS sequence"/>
</dbReference>
<feature type="signal peptide" evidence="1">
    <location>
        <begin position="1"/>
        <end position="16"/>
    </location>
</feature>
<proteinExistence type="predicted"/>
<evidence type="ECO:0000313" key="2">
    <source>
        <dbReference type="EMBL" id="VDO61186.1"/>
    </source>
</evidence>
<keyword evidence="1" id="KW-0732">Signal</keyword>
<evidence type="ECO:0000256" key="1">
    <source>
        <dbReference type="SAM" id="SignalP"/>
    </source>
</evidence>
<feature type="chain" id="PRO_5044551354" evidence="1">
    <location>
        <begin position="17"/>
        <end position="90"/>
    </location>
</feature>
<reference evidence="4" key="2">
    <citation type="submission" date="2019-09" db="UniProtKB">
        <authorList>
            <consortium name="WormBaseParasite"/>
        </authorList>
    </citation>
    <scope>IDENTIFICATION</scope>
</reference>
<accession>A0A3P7WKA4</accession>